<feature type="region of interest" description="Disordered" evidence="4">
    <location>
        <begin position="1"/>
        <end position="726"/>
    </location>
</feature>
<evidence type="ECO:0000313" key="6">
    <source>
        <dbReference type="EMBL" id="KAA1116588.1"/>
    </source>
</evidence>
<organism evidence="6 7">
    <name type="scientific">Puccinia graminis f. sp. tritici</name>
    <dbReference type="NCBI Taxonomy" id="56615"/>
    <lineage>
        <taxon>Eukaryota</taxon>
        <taxon>Fungi</taxon>
        <taxon>Dikarya</taxon>
        <taxon>Basidiomycota</taxon>
        <taxon>Pucciniomycotina</taxon>
        <taxon>Pucciniomycetes</taxon>
        <taxon>Pucciniales</taxon>
        <taxon>Pucciniaceae</taxon>
        <taxon>Puccinia</taxon>
    </lineage>
</organism>
<reference evidence="6 7" key="1">
    <citation type="submission" date="2019-05" db="EMBL/GenBank/DDBJ databases">
        <title>Emergence of the Ug99 lineage of the wheat stem rust pathogen through somatic hybridization.</title>
        <authorList>
            <person name="Li F."/>
            <person name="Upadhyaya N.M."/>
            <person name="Sperschneider J."/>
            <person name="Matny O."/>
            <person name="Nguyen-Phuc H."/>
            <person name="Mago R."/>
            <person name="Raley C."/>
            <person name="Miller M.E."/>
            <person name="Silverstein K.A.T."/>
            <person name="Henningsen E."/>
            <person name="Hirsch C.D."/>
            <person name="Visser B."/>
            <person name="Pretorius Z.A."/>
            <person name="Steffenson B.J."/>
            <person name="Schwessinger B."/>
            <person name="Dodds P.N."/>
            <person name="Figueroa M."/>
        </authorList>
    </citation>
    <scope>NUCLEOTIDE SEQUENCE [LARGE SCALE GENOMIC DNA]</scope>
    <source>
        <strain evidence="6">21-0</strain>
    </source>
</reference>
<dbReference type="InterPro" id="IPR047252">
    <property type="entry name" value="TP53BP1-like"/>
</dbReference>
<dbReference type="SUPFAM" id="SSF52113">
    <property type="entry name" value="BRCT domain"/>
    <property type="match status" value="1"/>
</dbReference>
<dbReference type="GO" id="GO:0000077">
    <property type="term" value="P:DNA damage checkpoint signaling"/>
    <property type="evidence" value="ECO:0007669"/>
    <property type="project" value="TreeGrafter"/>
</dbReference>
<dbReference type="PANTHER" id="PTHR15321">
    <property type="entry name" value="TUMOR SUPPRESSOR P53-BINDING PROTEIN 1"/>
    <property type="match status" value="1"/>
</dbReference>
<feature type="compositionally biased region" description="Polar residues" evidence="4">
    <location>
        <begin position="651"/>
        <end position="662"/>
    </location>
</feature>
<feature type="compositionally biased region" description="Polar residues" evidence="4">
    <location>
        <begin position="293"/>
        <end position="317"/>
    </location>
</feature>
<feature type="compositionally biased region" description="Basic and acidic residues" evidence="4">
    <location>
        <begin position="187"/>
        <end position="199"/>
    </location>
</feature>
<name>A0A5B0QTG9_PUCGR</name>
<evidence type="ECO:0000256" key="1">
    <source>
        <dbReference type="ARBA" id="ARBA00004123"/>
    </source>
</evidence>
<feature type="compositionally biased region" description="Polar residues" evidence="4">
    <location>
        <begin position="404"/>
        <end position="429"/>
    </location>
</feature>
<feature type="compositionally biased region" description="Acidic residues" evidence="4">
    <location>
        <begin position="564"/>
        <end position="573"/>
    </location>
</feature>
<keyword evidence="7" id="KW-1185">Reference proteome</keyword>
<feature type="compositionally biased region" description="Polar residues" evidence="4">
    <location>
        <begin position="379"/>
        <end position="395"/>
    </location>
</feature>
<dbReference type="GO" id="GO:0042393">
    <property type="term" value="F:histone binding"/>
    <property type="evidence" value="ECO:0007669"/>
    <property type="project" value="TreeGrafter"/>
</dbReference>
<feature type="compositionally biased region" description="Low complexity" evidence="4">
    <location>
        <begin position="683"/>
        <end position="694"/>
    </location>
</feature>
<dbReference type="Gene3D" id="3.40.50.10190">
    <property type="entry name" value="BRCT domain"/>
    <property type="match status" value="1"/>
</dbReference>
<dbReference type="InterPro" id="IPR047249">
    <property type="entry name" value="BRCT_p53bp1-like_rpt1"/>
</dbReference>
<dbReference type="GO" id="GO:0045944">
    <property type="term" value="P:positive regulation of transcription by RNA polymerase II"/>
    <property type="evidence" value="ECO:0007669"/>
    <property type="project" value="TreeGrafter"/>
</dbReference>
<feature type="compositionally biased region" description="Low complexity" evidence="4">
    <location>
        <begin position="31"/>
        <end position="42"/>
    </location>
</feature>
<dbReference type="InterPro" id="IPR001357">
    <property type="entry name" value="BRCT_dom"/>
</dbReference>
<feature type="compositionally biased region" description="Basic and acidic residues" evidence="4">
    <location>
        <begin position="119"/>
        <end position="128"/>
    </location>
</feature>
<feature type="compositionally biased region" description="Polar residues" evidence="4">
    <location>
        <begin position="448"/>
        <end position="465"/>
    </location>
</feature>
<protein>
    <recommendedName>
        <fullName evidence="5">BRCT domain-containing protein</fullName>
    </recommendedName>
</protein>
<feature type="compositionally biased region" description="Polar residues" evidence="4">
    <location>
        <begin position="73"/>
        <end position="83"/>
    </location>
</feature>
<dbReference type="PANTHER" id="PTHR15321:SF3">
    <property type="entry name" value="TP53-BINDING PROTEIN 1"/>
    <property type="match status" value="1"/>
</dbReference>
<feature type="compositionally biased region" description="Basic and acidic residues" evidence="4">
    <location>
        <begin position="264"/>
        <end position="273"/>
    </location>
</feature>
<dbReference type="GO" id="GO:0005634">
    <property type="term" value="C:nucleus"/>
    <property type="evidence" value="ECO:0007669"/>
    <property type="project" value="UniProtKB-SubCell"/>
</dbReference>
<feature type="domain" description="BRCT" evidence="5">
    <location>
        <begin position="911"/>
        <end position="1063"/>
    </location>
</feature>
<dbReference type="InterPro" id="IPR047250">
    <property type="entry name" value="BRCT_p53bp1-like_rpt2"/>
</dbReference>
<dbReference type="AlphaFoldDB" id="A0A5B0QTG9"/>
<sequence>MDSPPGRRQGTTTKKAVSWEPPPQSRILVNSTPSDSSPSSSPRQEETQEESYLSALLAETQVPLADLSELSERPSSPISSPKQPTDPLLSISDNFPPDLRFPDDSSYSLGPETQQARLSMEKHARLFQEEFSNDDSSTSVFRFPSDQPGRAPDQATPPPTALNQPVLDASSSSSRQESTPTAKGKSRASEEDAPEKAAERPVLVPEAKRKTQKLPEGEPSQSSSDDGQDGVIPLQSTYQEEGARSPHPPDVTMDLAFDQADQTSHLEDTHHLNADQSPLPPTKPPQIFGPDWNSESQSSIQVQSTPVPVTHSSKKNMPSQTKPPPKPVPESSPSPTQDPPSPSINPASPNPASPNQSDTAQMNFPSVGRPGDKAHKSQDPSINVQTVGSDSSHTASPRPAPQKISLTEPTTRIDPGTSSAETTASFDDTTTARDLPSNTPDHEPTDHSAPSNEQSKQPPVSQRSSAHPDGLSDSHETAQSSQSQQSRVEDQSITEKTTQNASSLRPTDSQKSQPTRQESPKTPSTSAIDPQVPSTDVNPQSPTDRSASSSALQKSAPDSTTEREPEEPMEVDEQVSSGTPADPLSQSSRSERSARTARSDKRKRSHYETDQETNSALSDIEEEGSGRQNKRGSRRARDHSSLQVDPGVSGEESSSLSAPVNTSRSSDKSSGSAKRSNLKSVSRRPSPAVSVVIPRLDRSQLPRSSRSKTPRPPPPEPPSGTNMPPVLSVPRVLAYRSDWQAFAPGQVSSVTPDKVIVRYDDQSSEPRDLTQLRLCHIRAGDVVKYIGTDLADGESQVTTVREPKRVLRVERAVDSVGPINSHNDLLVTCDESDYKAQSGTSGGSSRPEGRFLVEAIMVIPPGSRRHTGLKDRALPQQIIQELREHMRAHSGVGMRAKLAVPQSGRSGQLVGPDHIFQGFGILLTGAAVSAVEPKPATRKRTQSSSSSRGLIEQQIRDRHGTVIDKVAELYELDGSDLVLLNKPGSGAATPLSTPLLSGCPPSYRLSPAHKHLKLRSILLVAEAPVKTLKYLLALALGIPCVSAKWVTHSCEQGYALDWERYMIGPGPSIFLGGVPALVNLQIPLLRRADHDLKAIFDARGSLEILKDKSIIYVSSKAKPKSDWNETVKPILCASGATRLGFAEAKALPEHLESGALSGVDYLLLEDHLGLTKLPTAVRTRSNQLPAKRRKLARTASASSHVSDVPTPDSFKVVDFEWLKQSLIYGRVLQPQLFASSAS</sequence>
<feature type="region of interest" description="Disordered" evidence="4">
    <location>
        <begin position="932"/>
        <end position="951"/>
    </location>
</feature>
<dbReference type="EMBL" id="VSWC01000003">
    <property type="protein sequence ID" value="KAA1116588.1"/>
    <property type="molecule type" value="Genomic_DNA"/>
</dbReference>
<dbReference type="OrthoDB" id="129353at2759"/>
<feature type="compositionally biased region" description="Basic and acidic residues" evidence="4">
    <location>
        <begin position="206"/>
        <end position="216"/>
    </location>
</feature>
<dbReference type="Proteomes" id="UP000324748">
    <property type="component" value="Unassembled WGS sequence"/>
</dbReference>
<proteinExistence type="predicted"/>
<comment type="subcellular location">
    <subcellularLocation>
        <location evidence="1">Nucleus</location>
    </subcellularLocation>
</comment>
<feature type="compositionally biased region" description="Basic and acidic residues" evidence="4">
    <location>
        <begin position="589"/>
        <end position="599"/>
    </location>
</feature>
<feature type="compositionally biased region" description="Basic residues" evidence="4">
    <location>
        <begin position="628"/>
        <end position="637"/>
    </location>
</feature>
<accession>A0A5B0QTG9</accession>
<feature type="compositionally biased region" description="Pro residues" evidence="4">
    <location>
        <begin position="321"/>
        <end position="352"/>
    </location>
</feature>
<dbReference type="CDD" id="cd17724">
    <property type="entry name" value="BRCT_p53bp1_rpt2"/>
    <property type="match status" value="1"/>
</dbReference>
<dbReference type="PROSITE" id="PS50172">
    <property type="entry name" value="BRCT"/>
    <property type="match status" value="1"/>
</dbReference>
<keyword evidence="3" id="KW-0539">Nucleus</keyword>
<dbReference type="CDD" id="cd17745">
    <property type="entry name" value="BRCT_p53bp1_rpt1"/>
    <property type="match status" value="1"/>
</dbReference>
<evidence type="ECO:0000256" key="2">
    <source>
        <dbReference type="ARBA" id="ARBA00022763"/>
    </source>
</evidence>
<evidence type="ECO:0000256" key="3">
    <source>
        <dbReference type="ARBA" id="ARBA00023242"/>
    </source>
</evidence>
<evidence type="ECO:0000256" key="4">
    <source>
        <dbReference type="SAM" id="MobiDB-lite"/>
    </source>
</evidence>
<feature type="compositionally biased region" description="Polar residues" evidence="4">
    <location>
        <begin position="105"/>
        <end position="117"/>
    </location>
</feature>
<gene>
    <name evidence="6" type="ORF">PGT21_019463</name>
</gene>
<keyword evidence="2" id="KW-0227">DNA damage</keyword>
<dbReference type="InterPro" id="IPR036420">
    <property type="entry name" value="BRCT_dom_sf"/>
</dbReference>
<evidence type="ECO:0000313" key="7">
    <source>
        <dbReference type="Proteomes" id="UP000324748"/>
    </source>
</evidence>
<feature type="compositionally biased region" description="Polar residues" evidence="4">
    <location>
        <begin position="477"/>
        <end position="486"/>
    </location>
</feature>
<evidence type="ECO:0000259" key="5">
    <source>
        <dbReference type="PROSITE" id="PS50172"/>
    </source>
</evidence>
<comment type="caution">
    <text evidence="6">The sequence shown here is derived from an EMBL/GenBank/DDBJ whole genome shotgun (WGS) entry which is preliminary data.</text>
</comment>
<feature type="compositionally biased region" description="Polar residues" evidence="4">
    <location>
        <begin position="494"/>
        <end position="559"/>
    </location>
</feature>